<protein>
    <submittedName>
        <fullName evidence="1">Uncharacterized protein</fullName>
    </submittedName>
</protein>
<gene>
    <name evidence="1" type="ORF">ASU33_14435</name>
</gene>
<dbReference type="OrthoDB" id="9822113at2"/>
<proteinExistence type="predicted"/>
<dbReference type="Proteomes" id="UP000054223">
    <property type="component" value="Unassembled WGS sequence"/>
</dbReference>
<organism evidence="1 2">
    <name type="scientific">Solirubrum puertoriconensis</name>
    <dbReference type="NCBI Taxonomy" id="1751427"/>
    <lineage>
        <taxon>Bacteria</taxon>
        <taxon>Pseudomonadati</taxon>
        <taxon>Bacteroidota</taxon>
        <taxon>Cytophagia</taxon>
        <taxon>Cytophagales</taxon>
    </lineage>
</organism>
<keyword evidence="2" id="KW-1185">Reference proteome</keyword>
<accession>A0A9X0HKG5</accession>
<sequence>MSNVPNNPNELDLQVPHGLLGMPRHLRISGNTLSYTGAKWFSGMAYEWLLSEVAGVRYSHQLLVFYRFRFGNSYTIELRHQTGELLRIRMYSFDADEDDEDWNRYEQILAALEAPVFERLEEQAMRSIEAGETVLLAGVAVNHLGLSWAVDQQLTWTDCDLLQTPQSFTLNSRHNSRLFTTISYQREWNAGVLLSVIQTMLKNQAA</sequence>
<name>A0A9X0HKG5_SOLP1</name>
<dbReference type="AlphaFoldDB" id="A0A9X0HKG5"/>
<evidence type="ECO:0000313" key="1">
    <source>
        <dbReference type="EMBL" id="KUG07533.1"/>
    </source>
</evidence>
<dbReference type="RefSeq" id="WP_059071158.1">
    <property type="nucleotide sequence ID" value="NZ_LNAL01000007.1"/>
</dbReference>
<reference evidence="1 2" key="1">
    <citation type="submission" date="2015-11" db="EMBL/GenBank/DDBJ databases">
        <title>Solirubrum puertoriconensis gen. nov. an environmental bacteria isolated in Puerto Rico.</title>
        <authorList>
            <person name="Cuebas-Irizarry M.F."/>
            <person name="Montalvo-Rodriguez R."/>
        </authorList>
    </citation>
    <scope>NUCLEOTIDE SEQUENCE [LARGE SCALE GENOMIC DNA]</scope>
    <source>
        <strain evidence="1 2">MC1A</strain>
    </source>
</reference>
<comment type="caution">
    <text evidence="1">The sequence shown here is derived from an EMBL/GenBank/DDBJ whole genome shotgun (WGS) entry which is preliminary data.</text>
</comment>
<evidence type="ECO:0000313" key="2">
    <source>
        <dbReference type="Proteomes" id="UP000054223"/>
    </source>
</evidence>
<dbReference type="EMBL" id="LNAL01000007">
    <property type="protein sequence ID" value="KUG07533.1"/>
    <property type="molecule type" value="Genomic_DNA"/>
</dbReference>